<dbReference type="InterPro" id="IPR003615">
    <property type="entry name" value="HNH_nuc"/>
</dbReference>
<dbReference type="EMBL" id="ABYU02000016">
    <property type="protein sequence ID" value="EEX21753.1"/>
    <property type="molecule type" value="Genomic_DNA"/>
</dbReference>
<evidence type="ECO:0000313" key="4">
    <source>
        <dbReference type="Proteomes" id="UP000003755"/>
    </source>
</evidence>
<sequence>MEEIWKEVKEYEELYEISNTGKLRSKDRAILKRNGVTQYRNGILIALNTNSDGYLQGKLCKEGKTKTVKIHRLVAEHFLPNPNNLPEVNHKDYDRTNNNVNNLEWSSHKENIQHGAKVGHYKRYGSNNSNYKNTTLKEFYKNNPDEKKKLARHGSANGRAKQIKLIFPNKSEKIFPCIKDCAKYCNNTIPEFQNFSQRTVIEYISKSANNKKYIKNYLFEIL</sequence>
<evidence type="ECO:0000313" key="3">
    <source>
        <dbReference type="EMBL" id="EEX21753.1"/>
    </source>
</evidence>
<name>C9L816_BLAHA</name>
<keyword evidence="3" id="KW-0255">Endonuclease</keyword>
<dbReference type="InterPro" id="IPR044925">
    <property type="entry name" value="His-Me_finger_sf"/>
</dbReference>
<keyword evidence="4" id="KW-1185">Reference proteome</keyword>
<feature type="domain" description="HNH nuclease" evidence="2">
    <location>
        <begin position="69"/>
        <end position="111"/>
    </location>
</feature>
<dbReference type="STRING" id="537007.BLAHAN_05378"/>
<organism evidence="3 4">
    <name type="scientific">Blautia hansenii DSM 20583</name>
    <dbReference type="NCBI Taxonomy" id="537007"/>
    <lineage>
        <taxon>Bacteria</taxon>
        <taxon>Bacillati</taxon>
        <taxon>Bacillota</taxon>
        <taxon>Clostridia</taxon>
        <taxon>Lachnospirales</taxon>
        <taxon>Lachnospiraceae</taxon>
        <taxon>Blautia</taxon>
    </lineage>
</organism>
<dbReference type="Pfam" id="PF13392">
    <property type="entry name" value="HNH_3"/>
    <property type="match status" value="1"/>
</dbReference>
<keyword evidence="3" id="KW-0540">Nuclease</keyword>
<keyword evidence="3" id="KW-0378">Hydrolase</keyword>
<dbReference type="KEGG" id="bhan:CGC63_09760"/>
<gene>
    <name evidence="3" type="ORF">BLAHAN_05378</name>
</gene>
<reference evidence="3" key="1">
    <citation type="submission" date="2009-09" db="EMBL/GenBank/DDBJ databases">
        <authorList>
            <person name="Weinstock G."/>
            <person name="Sodergren E."/>
            <person name="Clifton S."/>
            <person name="Fulton L."/>
            <person name="Fulton B."/>
            <person name="Courtney L."/>
            <person name="Fronick C."/>
            <person name="Harrison M."/>
            <person name="Strong C."/>
            <person name="Farmer C."/>
            <person name="Delahaunty K."/>
            <person name="Markovic C."/>
            <person name="Hall O."/>
            <person name="Minx P."/>
            <person name="Tomlinson C."/>
            <person name="Mitreva M."/>
            <person name="Nelson J."/>
            <person name="Hou S."/>
            <person name="Wollam A."/>
            <person name="Pepin K.H."/>
            <person name="Johnson M."/>
            <person name="Bhonagiri V."/>
            <person name="Nash W.E."/>
            <person name="Warren W."/>
            <person name="Chinwalla A."/>
            <person name="Mardis E.R."/>
            <person name="Wilson R.K."/>
        </authorList>
    </citation>
    <scope>NUCLEOTIDE SEQUENCE [LARGE SCALE GENOMIC DNA]</scope>
    <source>
        <strain evidence="3">DSM 20583</strain>
    </source>
</reference>
<dbReference type="Proteomes" id="UP000003755">
    <property type="component" value="Unassembled WGS sequence"/>
</dbReference>
<feature type="domain" description="NUMOD4" evidence="1">
    <location>
        <begin position="3"/>
        <end position="59"/>
    </location>
</feature>
<accession>C9L816</accession>
<protein>
    <submittedName>
        <fullName evidence="3">HNH endonuclease domain protein</fullName>
    </submittedName>
</protein>
<proteinExistence type="predicted"/>
<dbReference type="RefSeq" id="WP_003020405.1">
    <property type="nucleotide sequence ID" value="NZ_CP022413.2"/>
</dbReference>
<dbReference type="AlphaFoldDB" id="C9L816"/>
<dbReference type="HOGENOM" id="CLU_099810_0_1_9"/>
<dbReference type="eggNOG" id="ENOG5030J9W">
    <property type="taxonomic scope" value="Bacteria"/>
</dbReference>
<dbReference type="Pfam" id="PF07463">
    <property type="entry name" value="NUMOD4"/>
    <property type="match status" value="1"/>
</dbReference>
<dbReference type="GO" id="GO:0016788">
    <property type="term" value="F:hydrolase activity, acting on ester bonds"/>
    <property type="evidence" value="ECO:0007669"/>
    <property type="project" value="InterPro"/>
</dbReference>
<evidence type="ECO:0000259" key="1">
    <source>
        <dbReference type="Pfam" id="PF07463"/>
    </source>
</evidence>
<comment type="caution">
    <text evidence="3">The sequence shown here is derived from an EMBL/GenBank/DDBJ whole genome shotgun (WGS) entry which is preliminary data.</text>
</comment>
<dbReference type="InterPro" id="IPR010902">
    <property type="entry name" value="NUMOD4"/>
</dbReference>
<evidence type="ECO:0000259" key="2">
    <source>
        <dbReference type="Pfam" id="PF13392"/>
    </source>
</evidence>
<dbReference type="GO" id="GO:0004519">
    <property type="term" value="F:endonuclease activity"/>
    <property type="evidence" value="ECO:0007669"/>
    <property type="project" value="UniProtKB-KW"/>
</dbReference>
<dbReference type="Gene3D" id="3.90.75.20">
    <property type="match status" value="1"/>
</dbReference>
<dbReference type="SUPFAM" id="SSF54060">
    <property type="entry name" value="His-Me finger endonucleases"/>
    <property type="match status" value="1"/>
</dbReference>